<dbReference type="Proteomes" id="UP000237105">
    <property type="component" value="Unassembled WGS sequence"/>
</dbReference>
<reference evidence="3" key="1">
    <citation type="submission" date="2016-06" db="EMBL/GenBank/DDBJ databases">
        <title>Parallel loss of symbiosis genes in relatives of nitrogen-fixing non-legume Parasponia.</title>
        <authorList>
            <person name="Van Velzen R."/>
            <person name="Holmer R."/>
            <person name="Bu F."/>
            <person name="Rutten L."/>
            <person name="Van Zeijl A."/>
            <person name="Liu W."/>
            <person name="Santuari L."/>
            <person name="Cao Q."/>
            <person name="Sharma T."/>
            <person name="Shen D."/>
            <person name="Roswanjaya Y."/>
            <person name="Wardhani T."/>
            <person name="Kalhor M.S."/>
            <person name="Jansen J."/>
            <person name="Van den Hoogen J."/>
            <person name="Gungor B."/>
            <person name="Hartog M."/>
            <person name="Hontelez J."/>
            <person name="Verver J."/>
            <person name="Yang W.-C."/>
            <person name="Schijlen E."/>
            <person name="Repin R."/>
            <person name="Schilthuizen M."/>
            <person name="Schranz E."/>
            <person name="Heidstra R."/>
            <person name="Miyata K."/>
            <person name="Fedorova E."/>
            <person name="Kohlen W."/>
            <person name="Bisseling T."/>
            <person name="Smit S."/>
            <person name="Geurts R."/>
        </authorList>
    </citation>
    <scope>NUCLEOTIDE SEQUENCE [LARGE SCALE GENOMIC DNA]</scope>
    <source>
        <strain evidence="3">cv. WU1-14</strain>
    </source>
</reference>
<protein>
    <submittedName>
        <fullName evidence="2">Uncharacterized protein</fullName>
    </submittedName>
</protein>
<organism evidence="2 3">
    <name type="scientific">Parasponia andersonii</name>
    <name type="common">Sponia andersonii</name>
    <dbReference type="NCBI Taxonomy" id="3476"/>
    <lineage>
        <taxon>Eukaryota</taxon>
        <taxon>Viridiplantae</taxon>
        <taxon>Streptophyta</taxon>
        <taxon>Embryophyta</taxon>
        <taxon>Tracheophyta</taxon>
        <taxon>Spermatophyta</taxon>
        <taxon>Magnoliopsida</taxon>
        <taxon>eudicotyledons</taxon>
        <taxon>Gunneridae</taxon>
        <taxon>Pentapetalae</taxon>
        <taxon>rosids</taxon>
        <taxon>fabids</taxon>
        <taxon>Rosales</taxon>
        <taxon>Cannabaceae</taxon>
        <taxon>Parasponia</taxon>
    </lineage>
</organism>
<dbReference type="AlphaFoldDB" id="A0A2P5BJN2"/>
<evidence type="ECO:0000313" key="3">
    <source>
        <dbReference type="Proteomes" id="UP000237105"/>
    </source>
</evidence>
<dbReference type="OrthoDB" id="5964980at2759"/>
<gene>
    <name evidence="2" type="ORF">PanWU01x14_232630</name>
</gene>
<evidence type="ECO:0000256" key="1">
    <source>
        <dbReference type="SAM" id="MobiDB-lite"/>
    </source>
</evidence>
<name>A0A2P5BJN2_PARAD</name>
<accession>A0A2P5BJN2</accession>
<feature type="region of interest" description="Disordered" evidence="1">
    <location>
        <begin position="73"/>
        <end position="103"/>
    </location>
</feature>
<evidence type="ECO:0000313" key="2">
    <source>
        <dbReference type="EMBL" id="PON48997.1"/>
    </source>
</evidence>
<comment type="caution">
    <text evidence="2">The sequence shown here is derived from an EMBL/GenBank/DDBJ whole genome shotgun (WGS) entry which is preliminary data.</text>
</comment>
<proteinExistence type="predicted"/>
<dbReference type="EMBL" id="JXTB01000268">
    <property type="protein sequence ID" value="PON48997.1"/>
    <property type="molecule type" value="Genomic_DNA"/>
</dbReference>
<keyword evidence="3" id="KW-1185">Reference proteome</keyword>
<sequence>MWWSAEDLQQREHQVLSNEESVKRTAASNHSDEQDLSSVGKDSNDVFWTLDYTPKKSHVAETKALLVSPDLQQREHQVLSNEESVKRTAASNHSDEQDLSSEDSGLRIVKTMTYYSHPRLLI</sequence>
<feature type="region of interest" description="Disordered" evidence="1">
    <location>
        <begin position="1"/>
        <end position="41"/>
    </location>
</feature>